<evidence type="ECO:0000313" key="2">
    <source>
        <dbReference type="Proteomes" id="UP001054837"/>
    </source>
</evidence>
<gene>
    <name evidence="1" type="ORF">CDAR_226551</name>
</gene>
<reference evidence="1 2" key="1">
    <citation type="submission" date="2021-06" db="EMBL/GenBank/DDBJ databases">
        <title>Caerostris darwini draft genome.</title>
        <authorList>
            <person name="Kono N."/>
            <person name="Arakawa K."/>
        </authorList>
    </citation>
    <scope>NUCLEOTIDE SEQUENCE [LARGE SCALE GENOMIC DNA]</scope>
</reference>
<evidence type="ECO:0000313" key="1">
    <source>
        <dbReference type="EMBL" id="GIY83351.1"/>
    </source>
</evidence>
<name>A0AAV4WLE8_9ARAC</name>
<dbReference type="AlphaFoldDB" id="A0AAV4WLE8"/>
<dbReference type="EMBL" id="BPLQ01014812">
    <property type="protein sequence ID" value="GIY83351.1"/>
    <property type="molecule type" value="Genomic_DNA"/>
</dbReference>
<accession>A0AAV4WLE8</accession>
<comment type="caution">
    <text evidence="1">The sequence shown here is derived from an EMBL/GenBank/DDBJ whole genome shotgun (WGS) entry which is preliminary data.</text>
</comment>
<protein>
    <submittedName>
        <fullName evidence="1">Uncharacterized protein</fullName>
    </submittedName>
</protein>
<keyword evidence="2" id="KW-1185">Reference proteome</keyword>
<sequence length="116" mass="13909">MKVHPFLDNKTYPISLSIRHCGELPHTEILYRNRRDFPVGNADFLPIDPRRSFFEKTVVVSCYLEEVHSHADDLSDELMIYQKLSDDLKNFFFFFVRKSKMFRFEISCRSTRDIRP</sequence>
<proteinExistence type="predicted"/>
<dbReference type="Proteomes" id="UP001054837">
    <property type="component" value="Unassembled WGS sequence"/>
</dbReference>
<organism evidence="1 2">
    <name type="scientific">Caerostris darwini</name>
    <dbReference type="NCBI Taxonomy" id="1538125"/>
    <lineage>
        <taxon>Eukaryota</taxon>
        <taxon>Metazoa</taxon>
        <taxon>Ecdysozoa</taxon>
        <taxon>Arthropoda</taxon>
        <taxon>Chelicerata</taxon>
        <taxon>Arachnida</taxon>
        <taxon>Araneae</taxon>
        <taxon>Araneomorphae</taxon>
        <taxon>Entelegynae</taxon>
        <taxon>Araneoidea</taxon>
        <taxon>Araneidae</taxon>
        <taxon>Caerostris</taxon>
    </lineage>
</organism>